<dbReference type="Proteomes" id="UP000436088">
    <property type="component" value="Unassembled WGS sequence"/>
</dbReference>
<accession>A0A6A2YW38</accession>
<name>A0A6A2YW38_HIBSY</name>
<protein>
    <submittedName>
        <fullName evidence="2">Detected protein of confused Function</fullName>
    </submittedName>
</protein>
<proteinExistence type="predicted"/>
<reference evidence="2" key="1">
    <citation type="submission" date="2019-09" db="EMBL/GenBank/DDBJ databases">
        <title>Draft genome information of white flower Hibiscus syriacus.</title>
        <authorList>
            <person name="Kim Y.-M."/>
        </authorList>
    </citation>
    <scope>NUCLEOTIDE SEQUENCE [LARGE SCALE GENOMIC DNA]</scope>
    <source>
        <strain evidence="2">YM2019G1</strain>
    </source>
</reference>
<dbReference type="InterPro" id="IPR001375">
    <property type="entry name" value="Peptidase_S9_cat"/>
</dbReference>
<dbReference type="EMBL" id="VEPZ02001262">
    <property type="protein sequence ID" value="KAE8683648.1"/>
    <property type="molecule type" value="Genomic_DNA"/>
</dbReference>
<comment type="caution">
    <text evidence="2">The sequence shown here is derived from an EMBL/GenBank/DDBJ whole genome shotgun (WGS) entry which is preliminary data.</text>
</comment>
<evidence type="ECO:0000313" key="3">
    <source>
        <dbReference type="Proteomes" id="UP000436088"/>
    </source>
</evidence>
<dbReference type="Pfam" id="PF00326">
    <property type="entry name" value="Peptidase_S9"/>
    <property type="match status" value="1"/>
</dbReference>
<dbReference type="InterPro" id="IPR029058">
    <property type="entry name" value="AB_hydrolase_fold"/>
</dbReference>
<feature type="domain" description="Peptidase S9 prolyl oligopeptidase catalytic" evidence="1">
    <location>
        <begin position="236"/>
        <end position="315"/>
    </location>
</feature>
<dbReference type="GO" id="GO:0008236">
    <property type="term" value="F:serine-type peptidase activity"/>
    <property type="evidence" value="ECO:0007669"/>
    <property type="project" value="InterPro"/>
</dbReference>
<keyword evidence="3" id="KW-1185">Reference proteome</keyword>
<sequence length="318" mass="35771">MISVLSLDWIPKVKESLGSNGVTLTCRGINQSSGLGIFLRRVESKNEVFALYPLNAEFTRPLWVFEMNSYELIKSDAGKTLIACTYRQNGRSYLGILDDVQGSFYLLDIPFTDIENITSWNNYLYVEGASAVQPSSVAKVMLGGHKLNVVDFKIVWSSSLDCLKYESYFSRPELIEFPTEVPGQNAYAYYYPPKKIPFIKLARKKSHRCCWKFMVMEENFVNDFWGAGELSMLMTVAAVEDGKADKERLCITGGSAGGYTTLAALAFRDTFKAGASLYGVADLSLLRVEMHKFESQYIDKLVGDEKAYFERSPIKFCG</sequence>
<dbReference type="SUPFAM" id="SSF53474">
    <property type="entry name" value="alpha/beta-Hydrolases"/>
    <property type="match status" value="1"/>
</dbReference>
<evidence type="ECO:0000259" key="1">
    <source>
        <dbReference type="Pfam" id="PF00326"/>
    </source>
</evidence>
<dbReference type="GO" id="GO:0006508">
    <property type="term" value="P:proteolysis"/>
    <property type="evidence" value="ECO:0007669"/>
    <property type="project" value="InterPro"/>
</dbReference>
<dbReference type="InterPro" id="IPR050585">
    <property type="entry name" value="Xaa-Pro_dipeptidyl-ppase/CocE"/>
</dbReference>
<dbReference type="PANTHER" id="PTHR43056:SF5">
    <property type="entry name" value="PEPTIDASE S9 PROLYL OLIGOPEPTIDASE CATALYTIC DOMAIN-CONTAINING PROTEIN"/>
    <property type="match status" value="1"/>
</dbReference>
<organism evidence="2 3">
    <name type="scientific">Hibiscus syriacus</name>
    <name type="common">Rose of Sharon</name>
    <dbReference type="NCBI Taxonomy" id="106335"/>
    <lineage>
        <taxon>Eukaryota</taxon>
        <taxon>Viridiplantae</taxon>
        <taxon>Streptophyta</taxon>
        <taxon>Embryophyta</taxon>
        <taxon>Tracheophyta</taxon>
        <taxon>Spermatophyta</taxon>
        <taxon>Magnoliopsida</taxon>
        <taxon>eudicotyledons</taxon>
        <taxon>Gunneridae</taxon>
        <taxon>Pentapetalae</taxon>
        <taxon>rosids</taxon>
        <taxon>malvids</taxon>
        <taxon>Malvales</taxon>
        <taxon>Malvaceae</taxon>
        <taxon>Malvoideae</taxon>
        <taxon>Hibiscus</taxon>
    </lineage>
</organism>
<gene>
    <name evidence="2" type="ORF">F3Y22_tig00111197pilonHSYRG00117</name>
</gene>
<dbReference type="PANTHER" id="PTHR43056">
    <property type="entry name" value="PEPTIDASE S9 PROLYL OLIGOPEPTIDASE"/>
    <property type="match status" value="1"/>
</dbReference>
<dbReference type="AlphaFoldDB" id="A0A6A2YW38"/>
<dbReference type="Gene3D" id="3.40.50.1820">
    <property type="entry name" value="alpha/beta hydrolase"/>
    <property type="match status" value="1"/>
</dbReference>
<evidence type="ECO:0000313" key="2">
    <source>
        <dbReference type="EMBL" id="KAE8683648.1"/>
    </source>
</evidence>